<dbReference type="GO" id="GO:0017089">
    <property type="term" value="F:glycolipid transfer activity"/>
    <property type="evidence" value="ECO:0007669"/>
    <property type="project" value="TreeGrafter"/>
</dbReference>
<evidence type="ECO:0000256" key="1">
    <source>
        <dbReference type="ARBA" id="ARBA00022729"/>
    </source>
</evidence>
<organism evidence="4 5">
    <name type="scientific">Methyloceanibacter caenitepidi</name>
    <dbReference type="NCBI Taxonomy" id="1384459"/>
    <lineage>
        <taxon>Bacteria</taxon>
        <taxon>Pseudomonadati</taxon>
        <taxon>Pseudomonadota</taxon>
        <taxon>Alphaproteobacteria</taxon>
        <taxon>Hyphomicrobiales</taxon>
        <taxon>Hyphomicrobiaceae</taxon>
        <taxon>Methyloceanibacter</taxon>
    </lineage>
</organism>
<dbReference type="KEGG" id="mcg:GL4_0536"/>
<dbReference type="HOGENOM" id="CLU_095993_0_0_5"/>
<evidence type="ECO:0000313" key="5">
    <source>
        <dbReference type="Proteomes" id="UP000031643"/>
    </source>
</evidence>
<dbReference type="GO" id="GO:0030288">
    <property type="term" value="C:outer membrane-bounded periplasmic space"/>
    <property type="evidence" value="ECO:0007669"/>
    <property type="project" value="TreeGrafter"/>
</dbReference>
<dbReference type="PANTHER" id="PTHR36504:SF1">
    <property type="entry name" value="LIPOPOLYSACCHARIDE EXPORT SYSTEM PROTEIN LPTA"/>
    <property type="match status" value="1"/>
</dbReference>
<evidence type="ECO:0000313" key="4">
    <source>
        <dbReference type="EMBL" id="BAQ16001.1"/>
    </source>
</evidence>
<dbReference type="STRING" id="1384459.GL4_0536"/>
<dbReference type="GO" id="GO:0009279">
    <property type="term" value="C:cell outer membrane"/>
    <property type="evidence" value="ECO:0007669"/>
    <property type="project" value="TreeGrafter"/>
</dbReference>
<keyword evidence="1" id="KW-0732">Signal</keyword>
<keyword evidence="5" id="KW-1185">Reference proteome</keyword>
<dbReference type="AlphaFoldDB" id="A0A0A8JZY5"/>
<feature type="region of interest" description="Disordered" evidence="2">
    <location>
        <begin position="202"/>
        <end position="242"/>
    </location>
</feature>
<dbReference type="Gene3D" id="2.60.450.10">
    <property type="entry name" value="Lipopolysaccharide (LPS) transport protein A like domain"/>
    <property type="match status" value="2"/>
</dbReference>
<dbReference type="Proteomes" id="UP000031643">
    <property type="component" value="Chromosome"/>
</dbReference>
<gene>
    <name evidence="4" type="ORF">GL4_0536</name>
</gene>
<evidence type="ECO:0000256" key="2">
    <source>
        <dbReference type="SAM" id="MobiDB-lite"/>
    </source>
</evidence>
<dbReference type="InterPro" id="IPR005653">
    <property type="entry name" value="OstA-like_N"/>
</dbReference>
<dbReference type="InterPro" id="IPR052037">
    <property type="entry name" value="LPS_export_LptA"/>
</dbReference>
<reference evidence="4 5" key="1">
    <citation type="submission" date="2014-09" db="EMBL/GenBank/DDBJ databases">
        <title>Genome sequencing of Methyloceanibacter caenitepidi Gela4.</title>
        <authorList>
            <person name="Takeuchi M."/>
            <person name="Susumu S."/>
            <person name="Kamagata Y."/>
            <person name="Oshima K."/>
            <person name="Hattori M."/>
            <person name="Iwasaki W."/>
        </authorList>
    </citation>
    <scope>NUCLEOTIDE SEQUENCE [LARGE SCALE GENOMIC DNA]</scope>
    <source>
        <strain evidence="4 5">Gela4</strain>
    </source>
</reference>
<dbReference type="GO" id="GO:0015920">
    <property type="term" value="P:lipopolysaccharide transport"/>
    <property type="evidence" value="ECO:0007669"/>
    <property type="project" value="TreeGrafter"/>
</dbReference>
<feature type="domain" description="Organic solvent tolerance-like N-terminal" evidence="3">
    <location>
        <begin position="159"/>
        <end position="209"/>
    </location>
</feature>
<name>A0A0A8JZY5_9HYPH</name>
<proteinExistence type="predicted"/>
<evidence type="ECO:0000259" key="3">
    <source>
        <dbReference type="Pfam" id="PF03968"/>
    </source>
</evidence>
<dbReference type="EMBL" id="AP014648">
    <property type="protein sequence ID" value="BAQ16001.1"/>
    <property type="molecule type" value="Genomic_DNA"/>
</dbReference>
<dbReference type="PANTHER" id="PTHR36504">
    <property type="entry name" value="LIPOPOLYSACCHARIDE EXPORT SYSTEM PROTEIN LPTA"/>
    <property type="match status" value="1"/>
</dbReference>
<dbReference type="Pfam" id="PF03968">
    <property type="entry name" value="LptD_N"/>
    <property type="match status" value="2"/>
</dbReference>
<sequence length="242" mass="25716">MAVAVLLGAFSPGPARTEEVKSAFKGLSKNSDKPIDILADTLTVYDEKKLAVFKGNVRASQGSSTLRAAQLDVHYIGGANKLTGQGEPQQTTLQAQPTAAGDSGPDGQIEKIEARGSVVITGEDNQTTTCDHLVYDVPTQKVTVTGNVVINSEEDQTTTSDWAIYDVAGQKAVVGGNVVLSQGQNVLKGDRLNIDLATGESRFENTGTTQDGSRRIRALLLPKEEKKKPGKEKKKAKEAPQP</sequence>
<feature type="domain" description="Organic solvent tolerance-like N-terminal" evidence="3">
    <location>
        <begin position="37"/>
        <end position="157"/>
    </location>
</feature>
<accession>A0A0A8JZY5</accession>
<protein>
    <submittedName>
        <fullName evidence="4">OstA-like protein</fullName>
    </submittedName>
</protein>